<accession>A0A072VGT9</accession>
<name>A0A072VGT9_MEDTR</name>
<evidence type="ECO:0000313" key="3">
    <source>
        <dbReference type="EnsemblPlants" id="KEH41022"/>
    </source>
</evidence>
<dbReference type="HOGENOM" id="CLU_944498_0_0_1"/>
<keyword evidence="4" id="KW-1185">Reference proteome</keyword>
<dbReference type="InterPro" id="IPR052343">
    <property type="entry name" value="Retrotransposon-Effector_Assoc"/>
</dbReference>
<evidence type="ECO:0000313" key="4">
    <source>
        <dbReference type="Proteomes" id="UP000002051"/>
    </source>
</evidence>
<reference evidence="2 4" key="1">
    <citation type="journal article" date="2011" name="Nature">
        <title>The Medicago genome provides insight into the evolution of rhizobial symbioses.</title>
        <authorList>
            <person name="Young N.D."/>
            <person name="Debelle F."/>
            <person name="Oldroyd G.E."/>
            <person name="Geurts R."/>
            <person name="Cannon S.B."/>
            <person name="Udvardi M.K."/>
            <person name="Benedito V.A."/>
            <person name="Mayer K.F."/>
            <person name="Gouzy J."/>
            <person name="Schoof H."/>
            <person name="Van de Peer Y."/>
            <person name="Proost S."/>
            <person name="Cook D.R."/>
            <person name="Meyers B.C."/>
            <person name="Spannagl M."/>
            <person name="Cheung F."/>
            <person name="De Mita S."/>
            <person name="Krishnakumar V."/>
            <person name="Gundlach H."/>
            <person name="Zhou S."/>
            <person name="Mudge J."/>
            <person name="Bharti A.K."/>
            <person name="Murray J.D."/>
            <person name="Naoumkina M.A."/>
            <person name="Rosen B."/>
            <person name="Silverstein K.A."/>
            <person name="Tang H."/>
            <person name="Rombauts S."/>
            <person name="Zhao P.X."/>
            <person name="Zhou P."/>
            <person name="Barbe V."/>
            <person name="Bardou P."/>
            <person name="Bechner M."/>
            <person name="Bellec A."/>
            <person name="Berger A."/>
            <person name="Berges H."/>
            <person name="Bidwell S."/>
            <person name="Bisseling T."/>
            <person name="Choisne N."/>
            <person name="Couloux A."/>
            <person name="Denny R."/>
            <person name="Deshpande S."/>
            <person name="Dai X."/>
            <person name="Doyle J.J."/>
            <person name="Dudez A.M."/>
            <person name="Farmer A.D."/>
            <person name="Fouteau S."/>
            <person name="Franken C."/>
            <person name="Gibelin C."/>
            <person name="Gish J."/>
            <person name="Goldstein S."/>
            <person name="Gonzalez A.J."/>
            <person name="Green P.J."/>
            <person name="Hallab A."/>
            <person name="Hartog M."/>
            <person name="Hua A."/>
            <person name="Humphray S.J."/>
            <person name="Jeong D.H."/>
            <person name="Jing Y."/>
            <person name="Jocker A."/>
            <person name="Kenton S.M."/>
            <person name="Kim D.J."/>
            <person name="Klee K."/>
            <person name="Lai H."/>
            <person name="Lang C."/>
            <person name="Lin S."/>
            <person name="Macmil S.L."/>
            <person name="Magdelenat G."/>
            <person name="Matthews L."/>
            <person name="McCorrison J."/>
            <person name="Monaghan E.L."/>
            <person name="Mun J.H."/>
            <person name="Najar F.Z."/>
            <person name="Nicholson C."/>
            <person name="Noirot C."/>
            <person name="O'Bleness M."/>
            <person name="Paule C.R."/>
            <person name="Poulain J."/>
            <person name="Prion F."/>
            <person name="Qin B."/>
            <person name="Qu C."/>
            <person name="Retzel E.F."/>
            <person name="Riddle C."/>
            <person name="Sallet E."/>
            <person name="Samain S."/>
            <person name="Samson N."/>
            <person name="Sanders I."/>
            <person name="Saurat O."/>
            <person name="Scarpelli C."/>
            <person name="Schiex T."/>
            <person name="Segurens B."/>
            <person name="Severin A.J."/>
            <person name="Sherrier D.J."/>
            <person name="Shi R."/>
            <person name="Sims S."/>
            <person name="Singer S.R."/>
            <person name="Sinharoy S."/>
            <person name="Sterck L."/>
            <person name="Viollet A."/>
            <person name="Wang B.B."/>
            <person name="Wang K."/>
            <person name="Wang M."/>
            <person name="Wang X."/>
            <person name="Warfsmann J."/>
            <person name="Weissenbach J."/>
            <person name="White D.D."/>
            <person name="White J.D."/>
            <person name="Wiley G.B."/>
            <person name="Wincker P."/>
            <person name="Xing Y."/>
            <person name="Yang L."/>
            <person name="Yao Z."/>
            <person name="Ying F."/>
            <person name="Zhai J."/>
            <person name="Zhou L."/>
            <person name="Zuber A."/>
            <person name="Denarie J."/>
            <person name="Dixon R.A."/>
            <person name="May G.D."/>
            <person name="Schwartz D.C."/>
            <person name="Rogers J."/>
            <person name="Quetier F."/>
            <person name="Town C.D."/>
            <person name="Roe B.A."/>
        </authorList>
    </citation>
    <scope>NUCLEOTIDE SEQUENCE [LARGE SCALE GENOMIC DNA]</scope>
    <source>
        <strain evidence="2">A17</strain>
        <strain evidence="3 4">cv. Jemalong A17</strain>
    </source>
</reference>
<evidence type="ECO:0008006" key="5">
    <source>
        <dbReference type="Google" id="ProtNLM"/>
    </source>
</evidence>
<protein>
    <recommendedName>
        <fullName evidence="5">Reverse transcriptase domain-containing protein</fullName>
    </recommendedName>
</protein>
<dbReference type="EMBL" id="CM001217">
    <property type="protein sequence ID" value="KEH41022.1"/>
    <property type="molecule type" value="Genomic_DNA"/>
</dbReference>
<evidence type="ECO:0000256" key="1">
    <source>
        <dbReference type="SAM" id="MobiDB-lite"/>
    </source>
</evidence>
<dbReference type="EnsemblPlants" id="KEH41022">
    <property type="protein sequence ID" value="KEH41022"/>
    <property type="gene ID" value="MTR_1g040865"/>
</dbReference>
<reference evidence="3" key="3">
    <citation type="submission" date="2015-04" db="UniProtKB">
        <authorList>
            <consortium name="EnsemblPlants"/>
        </authorList>
    </citation>
    <scope>IDENTIFICATION</scope>
    <source>
        <strain evidence="3">cv. Jemalong A17</strain>
    </source>
</reference>
<dbReference type="PANTHER" id="PTHR46890:SF48">
    <property type="entry name" value="RNA-DIRECTED DNA POLYMERASE"/>
    <property type="match status" value="1"/>
</dbReference>
<feature type="region of interest" description="Disordered" evidence="1">
    <location>
        <begin position="16"/>
        <end position="71"/>
    </location>
</feature>
<dbReference type="Proteomes" id="UP000002051">
    <property type="component" value="Unassembled WGS sequence"/>
</dbReference>
<dbReference type="AlphaFoldDB" id="A0A072VGT9"/>
<dbReference type="STRING" id="3880.A0A072VGT9"/>
<sequence>MEKNVDVGERVSMDVEEEVVVDDKKRKYNEDGNMKKDGTNKHGIKNDTTSTPLQHTLLGPETQHSKGKDGGNGNDTHFFYRRVLISGLLGKMTIISWSFPGLGNSSAVPTIRDLFREFPEKLVETNIVLIPKKDNPETTWDLHPISLGKFLYKIISKVLGNRLERLLPKCISQEHLTFVENISILDNVLVASKILHHMKCKSKGKKGEAASKIDTNPGRGLRQGSPLSPYHFITCVEGLLVLLKKIRSPMGHPWYQSMASKKEAKNMLEALKKYEEASGKVINLVRTMIIRQGRW</sequence>
<proteinExistence type="predicted"/>
<dbReference type="PANTHER" id="PTHR46890">
    <property type="entry name" value="NON-LTR RETROLELEMENT REVERSE TRANSCRIPTASE-LIKE PROTEIN-RELATED"/>
    <property type="match status" value="1"/>
</dbReference>
<gene>
    <name evidence="2" type="ordered locus">MTR_1g040865</name>
</gene>
<organism evidence="2 4">
    <name type="scientific">Medicago truncatula</name>
    <name type="common">Barrel medic</name>
    <name type="synonym">Medicago tribuloides</name>
    <dbReference type="NCBI Taxonomy" id="3880"/>
    <lineage>
        <taxon>Eukaryota</taxon>
        <taxon>Viridiplantae</taxon>
        <taxon>Streptophyta</taxon>
        <taxon>Embryophyta</taxon>
        <taxon>Tracheophyta</taxon>
        <taxon>Spermatophyta</taxon>
        <taxon>Magnoliopsida</taxon>
        <taxon>eudicotyledons</taxon>
        <taxon>Gunneridae</taxon>
        <taxon>Pentapetalae</taxon>
        <taxon>rosids</taxon>
        <taxon>fabids</taxon>
        <taxon>Fabales</taxon>
        <taxon>Fabaceae</taxon>
        <taxon>Papilionoideae</taxon>
        <taxon>50 kb inversion clade</taxon>
        <taxon>NPAAA clade</taxon>
        <taxon>Hologalegina</taxon>
        <taxon>IRL clade</taxon>
        <taxon>Trifolieae</taxon>
        <taxon>Medicago</taxon>
    </lineage>
</organism>
<feature type="compositionally biased region" description="Basic and acidic residues" evidence="1">
    <location>
        <begin position="21"/>
        <end position="40"/>
    </location>
</feature>
<reference evidence="2 4" key="2">
    <citation type="journal article" date="2014" name="BMC Genomics">
        <title>An improved genome release (version Mt4.0) for the model legume Medicago truncatula.</title>
        <authorList>
            <person name="Tang H."/>
            <person name="Krishnakumar V."/>
            <person name="Bidwell S."/>
            <person name="Rosen B."/>
            <person name="Chan A."/>
            <person name="Zhou S."/>
            <person name="Gentzbittel L."/>
            <person name="Childs K.L."/>
            <person name="Yandell M."/>
            <person name="Gundlach H."/>
            <person name="Mayer K.F."/>
            <person name="Schwartz D.C."/>
            <person name="Town C.D."/>
        </authorList>
    </citation>
    <scope>GENOME REANNOTATION</scope>
    <source>
        <strain evidence="2">A17</strain>
        <strain evidence="3 4">cv. Jemalong A17</strain>
    </source>
</reference>
<evidence type="ECO:0000313" key="2">
    <source>
        <dbReference type="EMBL" id="KEH41022.1"/>
    </source>
</evidence>